<name>A0A1M6I6N4_9FIRM</name>
<keyword evidence="4" id="KW-1185">Reference proteome</keyword>
<dbReference type="AlphaFoldDB" id="A0A1M6I6N4"/>
<feature type="region of interest" description="Disordered" evidence="1">
    <location>
        <begin position="1"/>
        <end position="46"/>
    </location>
</feature>
<dbReference type="RefSeq" id="WP_073993988.1">
    <property type="nucleotide sequence ID" value="NZ_FQYT01000017.1"/>
</dbReference>
<dbReference type="SUPFAM" id="SSF101498">
    <property type="entry name" value="Anti-sigma factor FlgM"/>
    <property type="match status" value="1"/>
</dbReference>
<organism evidence="3 4">
    <name type="scientific">Parasporobacterium paucivorans DSM 15970</name>
    <dbReference type="NCBI Taxonomy" id="1122934"/>
    <lineage>
        <taxon>Bacteria</taxon>
        <taxon>Bacillati</taxon>
        <taxon>Bacillota</taxon>
        <taxon>Clostridia</taxon>
        <taxon>Lachnospirales</taxon>
        <taxon>Lachnospiraceae</taxon>
        <taxon>Parasporobacterium</taxon>
    </lineage>
</organism>
<evidence type="ECO:0000259" key="2">
    <source>
        <dbReference type="Pfam" id="PF04316"/>
    </source>
</evidence>
<dbReference type="InterPro" id="IPR031316">
    <property type="entry name" value="FlgM_C"/>
</dbReference>
<proteinExistence type="predicted"/>
<reference evidence="3 4" key="1">
    <citation type="submission" date="2016-11" db="EMBL/GenBank/DDBJ databases">
        <authorList>
            <person name="Jaros S."/>
            <person name="Januszkiewicz K."/>
            <person name="Wedrychowicz H."/>
        </authorList>
    </citation>
    <scope>NUCLEOTIDE SEQUENCE [LARGE SCALE GENOMIC DNA]</scope>
    <source>
        <strain evidence="3 4">DSM 15970</strain>
    </source>
</reference>
<gene>
    <name evidence="3" type="ORF">SAMN02745691_01694</name>
</gene>
<dbReference type="EMBL" id="FQYT01000017">
    <property type="protein sequence ID" value="SHJ30095.1"/>
    <property type="molecule type" value="Genomic_DNA"/>
</dbReference>
<dbReference type="InterPro" id="IPR035890">
    <property type="entry name" value="Anti-sigma-28_factor_FlgM_sf"/>
</dbReference>
<dbReference type="Proteomes" id="UP000184342">
    <property type="component" value="Unassembled WGS sequence"/>
</dbReference>
<feature type="domain" description="Anti-sigma-28 factor FlgM C-terminal" evidence="2">
    <location>
        <begin position="70"/>
        <end position="99"/>
    </location>
</feature>
<accession>A0A1M6I6N4</accession>
<dbReference type="STRING" id="1122934.SAMN02745691_01694"/>
<dbReference type="OrthoDB" id="2382241at2"/>
<evidence type="ECO:0000313" key="3">
    <source>
        <dbReference type="EMBL" id="SHJ30095.1"/>
    </source>
</evidence>
<sequence length="105" mass="11378">MRISFNNRSHNINPAGQPASGKAEPTGAETGKESRSFDSISIQSDRSEVAGRAFTSALASKLSLQVRQPSSPEKVEALRHQVEGGEYRPDPEEIAVRILLTGEDE</sequence>
<evidence type="ECO:0000313" key="4">
    <source>
        <dbReference type="Proteomes" id="UP000184342"/>
    </source>
</evidence>
<dbReference type="Pfam" id="PF04316">
    <property type="entry name" value="FlgM"/>
    <property type="match status" value="1"/>
</dbReference>
<protein>
    <submittedName>
        <fullName evidence="3">Anti-sigma-28 factor, FlgM</fullName>
    </submittedName>
</protein>
<feature type="compositionally biased region" description="Polar residues" evidence="1">
    <location>
        <begin position="1"/>
        <end position="14"/>
    </location>
</feature>
<evidence type="ECO:0000256" key="1">
    <source>
        <dbReference type="SAM" id="MobiDB-lite"/>
    </source>
</evidence>